<comment type="caution">
    <text evidence="1">The sequence shown here is derived from an EMBL/GenBank/DDBJ whole genome shotgun (WGS) entry which is preliminary data.</text>
</comment>
<proteinExistence type="predicted"/>
<sequence length="102" mass="11559">MSAMAHPGRDPRPAEAYGQLQLVSITRGHSRSADAEPTKNTKKNIARVVQLAQERIANQLPNTERIARSNVVFCSLWDYSETERQVQKALNNVKERLRENDS</sequence>
<evidence type="ECO:0000313" key="1">
    <source>
        <dbReference type="EMBL" id="KAL3106336.1"/>
    </source>
</evidence>
<dbReference type="AlphaFoldDB" id="A0ABD2KTQ9"/>
<evidence type="ECO:0000313" key="2">
    <source>
        <dbReference type="Proteomes" id="UP001620626"/>
    </source>
</evidence>
<protein>
    <submittedName>
        <fullName evidence="1">Uncharacterized protein</fullName>
    </submittedName>
</protein>
<dbReference type="EMBL" id="JBICBT010000654">
    <property type="protein sequence ID" value="KAL3106336.1"/>
    <property type="molecule type" value="Genomic_DNA"/>
</dbReference>
<dbReference type="Proteomes" id="UP001620626">
    <property type="component" value="Unassembled WGS sequence"/>
</dbReference>
<reference evidence="1 2" key="1">
    <citation type="submission" date="2024-10" db="EMBL/GenBank/DDBJ databases">
        <authorList>
            <person name="Kim D."/>
        </authorList>
    </citation>
    <scope>NUCLEOTIDE SEQUENCE [LARGE SCALE GENOMIC DNA]</scope>
    <source>
        <strain evidence="1">BH-2024</strain>
    </source>
</reference>
<organism evidence="1 2">
    <name type="scientific">Heterodera trifolii</name>
    <dbReference type="NCBI Taxonomy" id="157864"/>
    <lineage>
        <taxon>Eukaryota</taxon>
        <taxon>Metazoa</taxon>
        <taxon>Ecdysozoa</taxon>
        <taxon>Nematoda</taxon>
        <taxon>Chromadorea</taxon>
        <taxon>Rhabditida</taxon>
        <taxon>Tylenchina</taxon>
        <taxon>Tylenchomorpha</taxon>
        <taxon>Tylenchoidea</taxon>
        <taxon>Heteroderidae</taxon>
        <taxon>Heteroderinae</taxon>
        <taxon>Heterodera</taxon>
    </lineage>
</organism>
<dbReference type="InterPro" id="IPR027417">
    <property type="entry name" value="P-loop_NTPase"/>
</dbReference>
<keyword evidence="2" id="KW-1185">Reference proteome</keyword>
<accession>A0ABD2KTQ9</accession>
<gene>
    <name evidence="1" type="ORF">niasHT_013165</name>
</gene>
<dbReference type="Gene3D" id="3.40.50.300">
    <property type="entry name" value="P-loop containing nucleotide triphosphate hydrolases"/>
    <property type="match status" value="1"/>
</dbReference>
<name>A0ABD2KTQ9_9BILA</name>